<evidence type="ECO:0000256" key="1">
    <source>
        <dbReference type="PIRNR" id="PIRNR016897"/>
    </source>
</evidence>
<dbReference type="PANTHER" id="PTHR35787">
    <property type="entry name" value="GLYCEROL UPTAKE OPERON ANTITERMINATOR REGULATORY PROTEIN"/>
    <property type="match status" value="1"/>
</dbReference>
<sequence length="182" mass="19900">MGLLKLHSVIPAVRNMKEFEQALASPQEVIFLLEGELIHLQGIVSSAKQARKKIFLHLDMVKGIKDDEASIHFLSKAIKVDGVISTRTSSLIHAKKYGLMAIQRGFLIDSHSVKTIINSASHVKPDYIEILPSYSHPKIGIIQRETGIDIILGGFIDGPEDLPPLFGAGAIAVSTSHASMWK</sequence>
<dbReference type="Proteomes" id="UP000256977">
    <property type="component" value="Unassembled WGS sequence"/>
</dbReference>
<dbReference type="InterPro" id="IPR006699">
    <property type="entry name" value="GlpP"/>
</dbReference>
<accession>A0A3D9I4M5</accession>
<name>A0A3D9I4M5_9BACL</name>
<dbReference type="InterPro" id="IPR013785">
    <property type="entry name" value="Aldolase_TIM"/>
</dbReference>
<keyword evidence="1" id="KW-0694">RNA-binding</keyword>
<dbReference type="EMBL" id="QRDZ01000038">
    <property type="protein sequence ID" value="RED56694.1"/>
    <property type="molecule type" value="Genomic_DNA"/>
</dbReference>
<dbReference type="Pfam" id="PF04309">
    <property type="entry name" value="G3P_antiterm"/>
    <property type="match status" value="1"/>
</dbReference>
<dbReference type="Gene3D" id="3.20.20.70">
    <property type="entry name" value="Aldolase class I"/>
    <property type="match status" value="1"/>
</dbReference>
<gene>
    <name evidence="2" type="ORF">DFP98_13863</name>
</gene>
<dbReference type="GO" id="GO:0045893">
    <property type="term" value="P:positive regulation of DNA-templated transcription"/>
    <property type="evidence" value="ECO:0007669"/>
    <property type="project" value="TreeGrafter"/>
</dbReference>
<protein>
    <recommendedName>
        <fullName evidence="1">Glycerol uptake operon antiterminator regulatory protein</fullName>
    </recommendedName>
</protein>
<dbReference type="GO" id="GO:0006071">
    <property type="term" value="P:glycerol metabolic process"/>
    <property type="evidence" value="ECO:0007669"/>
    <property type="project" value="UniProtKB-UniRule"/>
</dbReference>
<keyword evidence="1" id="KW-0805">Transcription regulation</keyword>
<dbReference type="SUPFAM" id="SSF110391">
    <property type="entry name" value="GlpP-like"/>
    <property type="match status" value="1"/>
</dbReference>
<dbReference type="GO" id="GO:0003723">
    <property type="term" value="F:RNA binding"/>
    <property type="evidence" value="ECO:0007669"/>
    <property type="project" value="UniProtKB-KW"/>
</dbReference>
<dbReference type="GO" id="GO:0001072">
    <property type="term" value="F:transcription antitermination factor activity, RNA binding"/>
    <property type="evidence" value="ECO:0007669"/>
    <property type="project" value="TreeGrafter"/>
</dbReference>
<reference evidence="2 3" key="1">
    <citation type="submission" date="2018-07" db="EMBL/GenBank/DDBJ databases">
        <title>Genomic Encyclopedia of Type Strains, Phase III (KMG-III): the genomes of soil and plant-associated and newly described type strains.</title>
        <authorList>
            <person name="Whitman W."/>
        </authorList>
    </citation>
    <scope>NUCLEOTIDE SEQUENCE [LARGE SCALE GENOMIC DNA]</scope>
    <source>
        <strain evidence="2 3">CECT 7287</strain>
    </source>
</reference>
<evidence type="ECO:0000313" key="2">
    <source>
        <dbReference type="EMBL" id="RED56694.1"/>
    </source>
</evidence>
<keyword evidence="1" id="KW-0804">Transcription</keyword>
<dbReference type="PIRSF" id="PIRSF016897">
    <property type="entry name" value="GlpP"/>
    <property type="match status" value="1"/>
</dbReference>
<proteinExistence type="predicted"/>
<keyword evidence="3" id="KW-1185">Reference proteome</keyword>
<comment type="function">
    <text evidence="1">Regulates expression of the glpD operon. In the presence of glycerol 3-phosphate (G3P) causes antitermination of transcription of glpD at the inverted repeat of the leader region to enhance its transcription. Binds and stabilizes glpD leader mRNA.</text>
</comment>
<comment type="caution">
    <text evidence="2">The sequence shown here is derived from an EMBL/GenBank/DDBJ whole genome shotgun (WGS) entry which is preliminary data.</text>
</comment>
<keyword evidence="1" id="KW-0319">Glycerol metabolism</keyword>
<dbReference type="RefSeq" id="WP_246016960.1">
    <property type="nucleotide sequence ID" value="NZ_QRDZ01000038.1"/>
</dbReference>
<dbReference type="PANTHER" id="PTHR35787:SF1">
    <property type="entry name" value="GLYCEROL UPTAKE OPERON ANTITERMINATOR REGULATORY PROTEIN"/>
    <property type="match status" value="1"/>
</dbReference>
<evidence type="ECO:0000313" key="3">
    <source>
        <dbReference type="Proteomes" id="UP000256977"/>
    </source>
</evidence>
<dbReference type="AlphaFoldDB" id="A0A3D9I4M5"/>
<organism evidence="2 3">
    <name type="scientific">Cohnella phaseoli</name>
    <dbReference type="NCBI Taxonomy" id="456490"/>
    <lineage>
        <taxon>Bacteria</taxon>
        <taxon>Bacillati</taxon>
        <taxon>Bacillota</taxon>
        <taxon>Bacilli</taxon>
        <taxon>Bacillales</taxon>
        <taxon>Paenibacillaceae</taxon>
        <taxon>Cohnella</taxon>
    </lineage>
</organism>